<sequence>MQIPEQVLRRLEFTVVRRLDGFLFGDYTGVFYGPSLDLAEIRPYQPGDEVNRIDWSATARTGVLHVRQYREEKELTAWLVVDLSPSMSFGTRGRLKRTLALEFTAVAAYIIARHGDKVGAYFFPERRLVPPRPGRRQVLAVLRAAQELGAAGRMGPTDLAGVLDELARVVRRRSLIFLVSDFLADGWAAPLQRLAHRHDVIAVRVMDPAERALPDAGVVFFEDPETGRQVRVNTSDPRVRRAYAAFVQAHEARLEALFRAAGVDTLTLLTHEALVAPLLRFVAFRRRRRWRSSGR</sequence>
<dbReference type="Proteomes" id="UP000007030">
    <property type="component" value="Chromosome"/>
</dbReference>
<gene>
    <name evidence="2" type="ordered locus">Marky_1773</name>
</gene>
<dbReference type="InterPro" id="IPR036465">
    <property type="entry name" value="vWFA_dom_sf"/>
</dbReference>
<dbReference type="RefSeq" id="WP_013704553.1">
    <property type="nucleotide sequence ID" value="NC_015387.1"/>
</dbReference>
<dbReference type="InterPro" id="IPR002881">
    <property type="entry name" value="DUF58"/>
</dbReference>
<dbReference type="CDD" id="cd00198">
    <property type="entry name" value="vWFA"/>
    <property type="match status" value="1"/>
</dbReference>
<dbReference type="KEGG" id="mhd:Marky_1773"/>
<evidence type="ECO:0000313" key="2">
    <source>
        <dbReference type="EMBL" id="AEB12507.1"/>
    </source>
</evidence>
<feature type="domain" description="DUF58" evidence="1">
    <location>
        <begin position="40"/>
        <end position="252"/>
    </location>
</feature>
<dbReference type="AlphaFoldDB" id="F2NPK6"/>
<dbReference type="Pfam" id="PF01882">
    <property type="entry name" value="DUF58"/>
    <property type="match status" value="1"/>
</dbReference>
<dbReference type="HOGENOM" id="CLU_054927_2_1_0"/>
<proteinExistence type="predicted"/>
<accession>F2NPK6</accession>
<protein>
    <recommendedName>
        <fullName evidence="1">DUF58 domain-containing protein</fullName>
    </recommendedName>
</protein>
<dbReference type="PANTHER" id="PTHR33608">
    <property type="entry name" value="BLL2464 PROTEIN"/>
    <property type="match status" value="1"/>
</dbReference>
<keyword evidence="3" id="KW-1185">Reference proteome</keyword>
<dbReference type="PANTHER" id="PTHR33608:SF6">
    <property type="entry name" value="BLL2464 PROTEIN"/>
    <property type="match status" value="1"/>
</dbReference>
<organism evidence="2 3">
    <name type="scientific">Marinithermus hydrothermalis (strain DSM 14884 / JCM 11576 / T1)</name>
    <dbReference type="NCBI Taxonomy" id="869210"/>
    <lineage>
        <taxon>Bacteria</taxon>
        <taxon>Thermotogati</taxon>
        <taxon>Deinococcota</taxon>
        <taxon>Deinococci</taxon>
        <taxon>Thermales</taxon>
        <taxon>Thermaceae</taxon>
        <taxon>Marinithermus</taxon>
    </lineage>
</organism>
<dbReference type="SUPFAM" id="SSF53300">
    <property type="entry name" value="vWA-like"/>
    <property type="match status" value="1"/>
</dbReference>
<reference evidence="2 3" key="1">
    <citation type="journal article" date="2012" name="Stand. Genomic Sci.">
        <title>Complete genome sequence of the aerobic, heterotroph Marinithermus hydrothermalis type strain (T1(T)) from a deep-sea hydrothermal vent chimney.</title>
        <authorList>
            <person name="Copeland A."/>
            <person name="Gu W."/>
            <person name="Yasawong M."/>
            <person name="Lapidus A."/>
            <person name="Lucas S."/>
            <person name="Deshpande S."/>
            <person name="Pagani I."/>
            <person name="Tapia R."/>
            <person name="Cheng J.F."/>
            <person name="Goodwin L.A."/>
            <person name="Pitluck S."/>
            <person name="Liolios K."/>
            <person name="Ivanova N."/>
            <person name="Mavromatis K."/>
            <person name="Mikhailova N."/>
            <person name="Pati A."/>
            <person name="Chen A."/>
            <person name="Palaniappan K."/>
            <person name="Land M."/>
            <person name="Pan C."/>
            <person name="Brambilla E.M."/>
            <person name="Rohde M."/>
            <person name="Tindall B.J."/>
            <person name="Sikorski J."/>
            <person name="Goker M."/>
            <person name="Detter J.C."/>
            <person name="Bristow J."/>
            <person name="Eisen J.A."/>
            <person name="Markowitz V."/>
            <person name="Hugenholtz P."/>
            <person name="Kyrpides N.C."/>
            <person name="Klenk H.P."/>
            <person name="Woyke T."/>
        </authorList>
    </citation>
    <scope>NUCLEOTIDE SEQUENCE [LARGE SCALE GENOMIC DNA]</scope>
    <source>
        <strain evidence="3">DSM 14884 / JCM 11576 / T1</strain>
    </source>
</reference>
<evidence type="ECO:0000259" key="1">
    <source>
        <dbReference type="Pfam" id="PF01882"/>
    </source>
</evidence>
<name>F2NPK6_MARHT</name>
<dbReference type="EMBL" id="CP002630">
    <property type="protein sequence ID" value="AEB12507.1"/>
    <property type="molecule type" value="Genomic_DNA"/>
</dbReference>
<dbReference type="eggNOG" id="COG1721">
    <property type="taxonomic scope" value="Bacteria"/>
</dbReference>
<dbReference type="OrthoDB" id="9776116at2"/>
<dbReference type="STRING" id="869210.Marky_1773"/>
<evidence type="ECO:0000313" key="3">
    <source>
        <dbReference type="Proteomes" id="UP000007030"/>
    </source>
</evidence>